<protein>
    <submittedName>
        <fullName evidence="1">Uncharacterized protein</fullName>
    </submittedName>
</protein>
<dbReference type="AlphaFoldDB" id="A0A4C1U619"/>
<gene>
    <name evidence="1" type="ORF">EVAR_16268_1</name>
</gene>
<proteinExistence type="predicted"/>
<name>A0A4C1U619_EUMVA</name>
<sequence>MLENAVIVDDYRLHGLRVIVSRARLALLLVEIPQLFGDVCPPLRKFRPLKCKSAKITPDPTLAAGLMAVTQVRFVT</sequence>
<accession>A0A4C1U619</accession>
<evidence type="ECO:0000313" key="2">
    <source>
        <dbReference type="Proteomes" id="UP000299102"/>
    </source>
</evidence>
<organism evidence="1 2">
    <name type="scientific">Eumeta variegata</name>
    <name type="common">Bagworm moth</name>
    <name type="synonym">Eumeta japonica</name>
    <dbReference type="NCBI Taxonomy" id="151549"/>
    <lineage>
        <taxon>Eukaryota</taxon>
        <taxon>Metazoa</taxon>
        <taxon>Ecdysozoa</taxon>
        <taxon>Arthropoda</taxon>
        <taxon>Hexapoda</taxon>
        <taxon>Insecta</taxon>
        <taxon>Pterygota</taxon>
        <taxon>Neoptera</taxon>
        <taxon>Endopterygota</taxon>
        <taxon>Lepidoptera</taxon>
        <taxon>Glossata</taxon>
        <taxon>Ditrysia</taxon>
        <taxon>Tineoidea</taxon>
        <taxon>Psychidae</taxon>
        <taxon>Oiketicinae</taxon>
        <taxon>Eumeta</taxon>
    </lineage>
</organism>
<dbReference type="EMBL" id="BGZK01000131">
    <property type="protein sequence ID" value="GBP21718.1"/>
    <property type="molecule type" value="Genomic_DNA"/>
</dbReference>
<dbReference type="Proteomes" id="UP000299102">
    <property type="component" value="Unassembled WGS sequence"/>
</dbReference>
<reference evidence="1 2" key="1">
    <citation type="journal article" date="2019" name="Commun. Biol.">
        <title>The bagworm genome reveals a unique fibroin gene that provides high tensile strength.</title>
        <authorList>
            <person name="Kono N."/>
            <person name="Nakamura H."/>
            <person name="Ohtoshi R."/>
            <person name="Tomita M."/>
            <person name="Numata K."/>
            <person name="Arakawa K."/>
        </authorList>
    </citation>
    <scope>NUCLEOTIDE SEQUENCE [LARGE SCALE GENOMIC DNA]</scope>
</reference>
<evidence type="ECO:0000313" key="1">
    <source>
        <dbReference type="EMBL" id="GBP21718.1"/>
    </source>
</evidence>
<comment type="caution">
    <text evidence="1">The sequence shown here is derived from an EMBL/GenBank/DDBJ whole genome shotgun (WGS) entry which is preliminary data.</text>
</comment>
<keyword evidence="2" id="KW-1185">Reference proteome</keyword>